<feature type="compositionally biased region" description="Basic and acidic residues" evidence="1">
    <location>
        <begin position="107"/>
        <end position="121"/>
    </location>
</feature>
<protein>
    <submittedName>
        <fullName evidence="3">Uncharacterized protein</fullName>
    </submittedName>
</protein>
<organism evidence="3 4">
    <name type="scientific">Karstenula rhodostoma CBS 690.94</name>
    <dbReference type="NCBI Taxonomy" id="1392251"/>
    <lineage>
        <taxon>Eukaryota</taxon>
        <taxon>Fungi</taxon>
        <taxon>Dikarya</taxon>
        <taxon>Ascomycota</taxon>
        <taxon>Pezizomycotina</taxon>
        <taxon>Dothideomycetes</taxon>
        <taxon>Pleosporomycetidae</taxon>
        <taxon>Pleosporales</taxon>
        <taxon>Massarineae</taxon>
        <taxon>Didymosphaeriaceae</taxon>
        <taxon>Karstenula</taxon>
    </lineage>
</organism>
<proteinExistence type="predicted"/>
<sequence length="201" mass="19885">MKLLTYFLATAAVVLAQDTVSATGAACEPHGDHWHCPSGVPEPTTPPAESAKTGASATATAAVSTANSASAATTEATACEPHGDHWHCPSGVAEPTTPPPTTATATGEDHDHDEDEHHHEATASTCEPHGDHWHCPSGVAEPTTPPAETTGAASTTGTAPVANSVESAAATSSQFDGAAVAGGPMGSIQMAAAGILGLLVL</sequence>
<accession>A0A9P4UAX7</accession>
<gene>
    <name evidence="3" type="ORF">P171DRAFT_486410</name>
</gene>
<keyword evidence="4" id="KW-1185">Reference proteome</keyword>
<dbReference type="EMBL" id="MU001502">
    <property type="protein sequence ID" value="KAF2443690.1"/>
    <property type="molecule type" value="Genomic_DNA"/>
</dbReference>
<feature type="compositionally biased region" description="Low complexity" evidence="1">
    <location>
        <begin position="139"/>
        <end position="158"/>
    </location>
</feature>
<keyword evidence="2" id="KW-0732">Signal</keyword>
<comment type="caution">
    <text evidence="3">The sequence shown here is derived from an EMBL/GenBank/DDBJ whole genome shotgun (WGS) entry which is preliminary data.</text>
</comment>
<name>A0A9P4UAX7_9PLEO</name>
<feature type="chain" id="PRO_5040464183" evidence="2">
    <location>
        <begin position="17"/>
        <end position="201"/>
    </location>
</feature>
<dbReference type="OrthoDB" id="5362269at2759"/>
<feature type="signal peptide" evidence="2">
    <location>
        <begin position="1"/>
        <end position="16"/>
    </location>
</feature>
<evidence type="ECO:0000256" key="1">
    <source>
        <dbReference type="SAM" id="MobiDB-lite"/>
    </source>
</evidence>
<dbReference type="AlphaFoldDB" id="A0A9P4UAX7"/>
<feature type="region of interest" description="Disordered" evidence="1">
    <location>
        <begin position="74"/>
        <end position="158"/>
    </location>
</feature>
<feature type="region of interest" description="Disordered" evidence="1">
    <location>
        <begin position="33"/>
        <end position="56"/>
    </location>
</feature>
<dbReference type="Proteomes" id="UP000799764">
    <property type="component" value="Unassembled WGS sequence"/>
</dbReference>
<evidence type="ECO:0000313" key="3">
    <source>
        <dbReference type="EMBL" id="KAF2443690.1"/>
    </source>
</evidence>
<evidence type="ECO:0000313" key="4">
    <source>
        <dbReference type="Proteomes" id="UP000799764"/>
    </source>
</evidence>
<evidence type="ECO:0000256" key="2">
    <source>
        <dbReference type="SAM" id="SignalP"/>
    </source>
</evidence>
<reference evidence="3" key="1">
    <citation type="journal article" date="2020" name="Stud. Mycol.">
        <title>101 Dothideomycetes genomes: a test case for predicting lifestyles and emergence of pathogens.</title>
        <authorList>
            <person name="Haridas S."/>
            <person name="Albert R."/>
            <person name="Binder M."/>
            <person name="Bloem J."/>
            <person name="Labutti K."/>
            <person name="Salamov A."/>
            <person name="Andreopoulos B."/>
            <person name="Baker S."/>
            <person name="Barry K."/>
            <person name="Bills G."/>
            <person name="Bluhm B."/>
            <person name="Cannon C."/>
            <person name="Castanera R."/>
            <person name="Culley D."/>
            <person name="Daum C."/>
            <person name="Ezra D."/>
            <person name="Gonzalez J."/>
            <person name="Henrissat B."/>
            <person name="Kuo A."/>
            <person name="Liang C."/>
            <person name="Lipzen A."/>
            <person name="Lutzoni F."/>
            <person name="Magnuson J."/>
            <person name="Mondo S."/>
            <person name="Nolan M."/>
            <person name="Ohm R."/>
            <person name="Pangilinan J."/>
            <person name="Park H.-J."/>
            <person name="Ramirez L."/>
            <person name="Alfaro M."/>
            <person name="Sun H."/>
            <person name="Tritt A."/>
            <person name="Yoshinaga Y."/>
            <person name="Zwiers L.-H."/>
            <person name="Turgeon B."/>
            <person name="Goodwin S."/>
            <person name="Spatafora J."/>
            <person name="Crous P."/>
            <person name="Grigoriev I."/>
        </authorList>
    </citation>
    <scope>NUCLEOTIDE SEQUENCE</scope>
    <source>
        <strain evidence="3">CBS 690.94</strain>
    </source>
</reference>